<dbReference type="SUPFAM" id="SSF46785">
    <property type="entry name" value="Winged helix' DNA-binding domain"/>
    <property type="match status" value="1"/>
</dbReference>
<dbReference type="Pfam" id="PF00392">
    <property type="entry name" value="GntR"/>
    <property type="match status" value="1"/>
</dbReference>
<dbReference type="AlphaFoldDB" id="C5C374"/>
<dbReference type="InterPro" id="IPR036388">
    <property type="entry name" value="WH-like_DNA-bd_sf"/>
</dbReference>
<keyword evidence="2" id="KW-0238">DNA-binding</keyword>
<dbReference type="GO" id="GO:0003677">
    <property type="term" value="F:DNA binding"/>
    <property type="evidence" value="ECO:0007669"/>
    <property type="project" value="UniProtKB-KW"/>
</dbReference>
<dbReference type="InterPro" id="IPR011711">
    <property type="entry name" value="GntR_C"/>
</dbReference>
<dbReference type="PANTHER" id="PTHR43537">
    <property type="entry name" value="TRANSCRIPTIONAL REGULATOR, GNTR FAMILY"/>
    <property type="match status" value="1"/>
</dbReference>
<dbReference type="Gene3D" id="1.20.120.530">
    <property type="entry name" value="GntR ligand-binding domain-like"/>
    <property type="match status" value="1"/>
</dbReference>
<dbReference type="PANTHER" id="PTHR43537:SF5">
    <property type="entry name" value="UXU OPERON TRANSCRIPTIONAL REGULATOR"/>
    <property type="match status" value="1"/>
</dbReference>
<feature type="domain" description="HTH gntR-type" evidence="4">
    <location>
        <begin position="11"/>
        <end position="77"/>
    </location>
</feature>
<organism evidence="5 6">
    <name type="scientific">Beutenbergia cavernae (strain ATCC BAA-8 / DSM 12333 / CCUG 43141 / JCM 11478 / NBRC 16432 / NCIMB 13614 / HKI 0122)</name>
    <dbReference type="NCBI Taxonomy" id="471853"/>
    <lineage>
        <taxon>Bacteria</taxon>
        <taxon>Bacillati</taxon>
        <taxon>Actinomycetota</taxon>
        <taxon>Actinomycetes</taxon>
        <taxon>Micrococcales</taxon>
        <taxon>Beutenbergiaceae</taxon>
        <taxon>Beutenbergia</taxon>
    </lineage>
</organism>
<evidence type="ECO:0000313" key="5">
    <source>
        <dbReference type="EMBL" id="ACQ79773.1"/>
    </source>
</evidence>
<evidence type="ECO:0000256" key="2">
    <source>
        <dbReference type="ARBA" id="ARBA00023125"/>
    </source>
</evidence>
<dbReference type="KEGG" id="bcv:Bcav_1517"/>
<dbReference type="InterPro" id="IPR008920">
    <property type="entry name" value="TF_FadR/GntR_C"/>
</dbReference>
<gene>
    <name evidence="5" type="ordered locus">Bcav_1517</name>
</gene>
<dbReference type="GO" id="GO:0003700">
    <property type="term" value="F:DNA-binding transcription factor activity"/>
    <property type="evidence" value="ECO:0007669"/>
    <property type="project" value="InterPro"/>
</dbReference>
<dbReference type="PROSITE" id="PS50949">
    <property type="entry name" value="HTH_GNTR"/>
    <property type="match status" value="1"/>
</dbReference>
<dbReference type="RefSeq" id="WP_015882013.1">
    <property type="nucleotide sequence ID" value="NC_012669.1"/>
</dbReference>
<dbReference type="SMART" id="SM00345">
    <property type="entry name" value="HTH_GNTR"/>
    <property type="match status" value="1"/>
</dbReference>
<dbReference type="InterPro" id="IPR000524">
    <property type="entry name" value="Tscrpt_reg_HTH_GntR"/>
</dbReference>
<protein>
    <submittedName>
        <fullName evidence="5">Transcriptional regulator, GntR family</fullName>
    </submittedName>
</protein>
<dbReference type="EMBL" id="CP001618">
    <property type="protein sequence ID" value="ACQ79773.1"/>
    <property type="molecule type" value="Genomic_DNA"/>
</dbReference>
<dbReference type="Proteomes" id="UP000007962">
    <property type="component" value="Chromosome"/>
</dbReference>
<keyword evidence="1" id="KW-0805">Transcription regulation</keyword>
<evidence type="ECO:0000256" key="3">
    <source>
        <dbReference type="ARBA" id="ARBA00023163"/>
    </source>
</evidence>
<evidence type="ECO:0000256" key="1">
    <source>
        <dbReference type="ARBA" id="ARBA00023015"/>
    </source>
</evidence>
<dbReference type="STRING" id="471853.Bcav_1517"/>
<proteinExistence type="predicted"/>
<keyword evidence="6" id="KW-1185">Reference proteome</keyword>
<dbReference type="SMART" id="SM00895">
    <property type="entry name" value="FCD"/>
    <property type="match status" value="1"/>
</dbReference>
<evidence type="ECO:0000313" key="6">
    <source>
        <dbReference type="Proteomes" id="UP000007962"/>
    </source>
</evidence>
<dbReference type="CDD" id="cd07377">
    <property type="entry name" value="WHTH_GntR"/>
    <property type="match status" value="1"/>
</dbReference>
<dbReference type="Pfam" id="PF07729">
    <property type="entry name" value="FCD"/>
    <property type="match status" value="1"/>
</dbReference>
<evidence type="ECO:0000259" key="4">
    <source>
        <dbReference type="PROSITE" id="PS50949"/>
    </source>
</evidence>
<reference evidence="5 6" key="1">
    <citation type="journal article" date="2009" name="Stand. Genomic Sci.">
        <title>Complete genome sequence of Beutenbergia cavernae type strain (HKI 0122).</title>
        <authorList>
            <person name="Land M."/>
            <person name="Pukall R."/>
            <person name="Abt B."/>
            <person name="Goker M."/>
            <person name="Rohde M."/>
            <person name="Glavina Del Rio T."/>
            <person name="Tice H."/>
            <person name="Copeland A."/>
            <person name="Cheng J.F."/>
            <person name="Lucas S."/>
            <person name="Chen F."/>
            <person name="Nolan M."/>
            <person name="Bruce D."/>
            <person name="Goodwin L."/>
            <person name="Pitluck S."/>
            <person name="Ivanova N."/>
            <person name="Mavromatis K."/>
            <person name="Ovchinnikova G."/>
            <person name="Pati A."/>
            <person name="Chen A."/>
            <person name="Palaniappan K."/>
            <person name="Hauser L."/>
            <person name="Chang Y.J."/>
            <person name="Jefferies C.C."/>
            <person name="Saunders E."/>
            <person name="Brettin T."/>
            <person name="Detter J.C."/>
            <person name="Han C."/>
            <person name="Chain P."/>
            <person name="Bristow J."/>
            <person name="Eisen J.A."/>
            <person name="Markowitz V."/>
            <person name="Hugenholtz P."/>
            <person name="Kyrpides N.C."/>
            <person name="Klenk H.P."/>
            <person name="Lapidus A."/>
        </authorList>
    </citation>
    <scope>NUCLEOTIDE SEQUENCE [LARGE SCALE GENOMIC DNA]</scope>
    <source>
        <strain evidence="6">ATCC BAA-8 / DSM 12333 / NBRC 16432</strain>
    </source>
</reference>
<name>C5C374_BEUC1</name>
<dbReference type="OrthoDB" id="9816161at2"/>
<dbReference type="HOGENOM" id="CLU_017584_5_1_11"/>
<dbReference type="Gene3D" id="1.10.10.10">
    <property type="entry name" value="Winged helix-like DNA-binding domain superfamily/Winged helix DNA-binding domain"/>
    <property type="match status" value="1"/>
</dbReference>
<sequence>MDIDVTPLQQEALGDRVARALRRKIVSGELERGTHLVEGPLSESFGVSRGPIRDALRALESDGLVESRRRGAFVVGLDENDIDELYSLREVLEAFALDLVLEQERLDRTPFVDAVEAMRDAAQRGDSASFAEADVMFHRLFYTASHHRRLHAMWHTLEPTFVALLEISTAQDDDLGPSAESHAQILDAVLAGDGDSARTELGAHLLGARSRITAAHQRRTGRPAT</sequence>
<accession>C5C374</accession>
<dbReference type="SUPFAM" id="SSF48008">
    <property type="entry name" value="GntR ligand-binding domain-like"/>
    <property type="match status" value="1"/>
</dbReference>
<dbReference type="eggNOG" id="COG1802">
    <property type="taxonomic scope" value="Bacteria"/>
</dbReference>
<dbReference type="InterPro" id="IPR036390">
    <property type="entry name" value="WH_DNA-bd_sf"/>
</dbReference>
<keyword evidence="3" id="KW-0804">Transcription</keyword>